<dbReference type="InterPro" id="IPR001405">
    <property type="entry name" value="UPF0758"/>
</dbReference>
<comment type="caution">
    <text evidence="2">The sequence shown here is derived from an EMBL/GenBank/DDBJ whole genome shotgun (WGS) entry which is preliminary data.</text>
</comment>
<dbReference type="AlphaFoldDB" id="X1FTX3"/>
<dbReference type="PANTHER" id="PTHR30471:SF3">
    <property type="entry name" value="UPF0758 PROTEIN YEES-RELATED"/>
    <property type="match status" value="1"/>
</dbReference>
<organism evidence="2">
    <name type="scientific">marine sediment metagenome</name>
    <dbReference type="NCBI Taxonomy" id="412755"/>
    <lineage>
        <taxon>unclassified sequences</taxon>
        <taxon>metagenomes</taxon>
        <taxon>ecological metagenomes</taxon>
    </lineage>
</organism>
<evidence type="ECO:0000313" key="2">
    <source>
        <dbReference type="EMBL" id="GAH49106.1"/>
    </source>
</evidence>
<dbReference type="PANTHER" id="PTHR30471">
    <property type="entry name" value="DNA REPAIR PROTEIN RADC"/>
    <property type="match status" value="1"/>
</dbReference>
<dbReference type="EMBL" id="BARU01024407">
    <property type="protein sequence ID" value="GAH49106.1"/>
    <property type="molecule type" value="Genomic_DNA"/>
</dbReference>
<proteinExistence type="predicted"/>
<feature type="non-terminal residue" evidence="2">
    <location>
        <position position="126"/>
    </location>
</feature>
<dbReference type="Pfam" id="PF20582">
    <property type="entry name" value="UPF0758_N"/>
    <property type="match status" value="1"/>
</dbReference>
<sequence length="126" mass="14173">MPKLKDIPKVNRPRERFLEKGSDALSKSDLLAILIGSGIKGKNVKKLSEQIIREFGSRFLDLTINDLLEIQGIGKAKALQIVSALALVKRFYDEKKQKENMVLSAEDVISLNSDLKSKKKEYLVCL</sequence>
<name>X1FTX3_9ZZZZ</name>
<reference evidence="2" key="1">
    <citation type="journal article" date="2014" name="Front. Microbiol.">
        <title>High frequency of phylogenetically diverse reductive dehalogenase-homologous genes in deep subseafloor sedimentary metagenomes.</title>
        <authorList>
            <person name="Kawai M."/>
            <person name="Futagami T."/>
            <person name="Toyoda A."/>
            <person name="Takaki Y."/>
            <person name="Nishi S."/>
            <person name="Hori S."/>
            <person name="Arai W."/>
            <person name="Tsubouchi T."/>
            <person name="Morono Y."/>
            <person name="Uchiyama I."/>
            <person name="Ito T."/>
            <person name="Fujiyama A."/>
            <person name="Inagaki F."/>
            <person name="Takami H."/>
        </authorList>
    </citation>
    <scope>NUCLEOTIDE SEQUENCE</scope>
    <source>
        <strain evidence="2">Expedition CK06-06</strain>
    </source>
</reference>
<evidence type="ECO:0000259" key="1">
    <source>
        <dbReference type="Pfam" id="PF20582"/>
    </source>
</evidence>
<dbReference type="InterPro" id="IPR046778">
    <property type="entry name" value="UPF0758_N"/>
</dbReference>
<gene>
    <name evidence="2" type="ORF">S03H2_39466</name>
</gene>
<protein>
    <recommendedName>
        <fullName evidence="1">UPF0758 domain-containing protein</fullName>
    </recommendedName>
</protein>
<accession>X1FTX3</accession>
<feature type="domain" description="UPF0758" evidence="1">
    <location>
        <begin position="5"/>
        <end position="78"/>
    </location>
</feature>